<gene>
    <name evidence="3" type="ORF">SAMN05428957_106168</name>
</gene>
<organism evidence="3 4">
    <name type="scientific">Oryzisolibacter propanilivorax</name>
    <dbReference type="NCBI Taxonomy" id="1527607"/>
    <lineage>
        <taxon>Bacteria</taxon>
        <taxon>Pseudomonadati</taxon>
        <taxon>Pseudomonadota</taxon>
        <taxon>Betaproteobacteria</taxon>
        <taxon>Burkholderiales</taxon>
        <taxon>Comamonadaceae</taxon>
        <taxon>Oryzisolibacter</taxon>
    </lineage>
</organism>
<keyword evidence="1" id="KW-0812">Transmembrane</keyword>
<dbReference type="SUPFAM" id="SSF55874">
    <property type="entry name" value="ATPase domain of HSP90 chaperone/DNA topoisomerase II/histidine kinase"/>
    <property type="match status" value="1"/>
</dbReference>
<feature type="transmembrane region" description="Helical" evidence="1">
    <location>
        <begin position="42"/>
        <end position="63"/>
    </location>
</feature>
<dbReference type="PANTHER" id="PTHR34220:SF7">
    <property type="entry name" value="SENSOR HISTIDINE KINASE YPDA"/>
    <property type="match status" value="1"/>
</dbReference>
<feature type="transmembrane region" description="Helical" evidence="1">
    <location>
        <begin position="108"/>
        <end position="128"/>
    </location>
</feature>
<feature type="transmembrane region" description="Helical" evidence="1">
    <location>
        <begin position="16"/>
        <end position="36"/>
    </location>
</feature>
<dbReference type="EMBL" id="FNHP01000006">
    <property type="protein sequence ID" value="SDM47797.1"/>
    <property type="molecule type" value="Genomic_DNA"/>
</dbReference>
<dbReference type="InterPro" id="IPR036890">
    <property type="entry name" value="HATPase_C_sf"/>
</dbReference>
<dbReference type="InterPro" id="IPR010559">
    <property type="entry name" value="Sig_transdc_His_kin_internal"/>
</dbReference>
<keyword evidence="1" id="KW-1133">Transmembrane helix</keyword>
<protein>
    <submittedName>
        <fullName evidence="3">Two-component system, LytT family, sensor histidine kinase AlgZ</fullName>
    </submittedName>
</protein>
<evidence type="ECO:0000313" key="3">
    <source>
        <dbReference type="EMBL" id="SDM47797.1"/>
    </source>
</evidence>
<dbReference type="GO" id="GO:0000155">
    <property type="term" value="F:phosphorelay sensor kinase activity"/>
    <property type="evidence" value="ECO:0007669"/>
    <property type="project" value="InterPro"/>
</dbReference>
<dbReference type="GO" id="GO:0016020">
    <property type="term" value="C:membrane"/>
    <property type="evidence" value="ECO:0007669"/>
    <property type="project" value="InterPro"/>
</dbReference>
<dbReference type="PANTHER" id="PTHR34220">
    <property type="entry name" value="SENSOR HISTIDINE KINASE YPDA"/>
    <property type="match status" value="1"/>
</dbReference>
<dbReference type="AlphaFoldDB" id="A0A1G9TJA2"/>
<keyword evidence="3" id="KW-0808">Transferase</keyword>
<evidence type="ECO:0000259" key="2">
    <source>
        <dbReference type="Pfam" id="PF06580"/>
    </source>
</evidence>
<accession>A0A1G9TJA2</accession>
<feature type="domain" description="Signal transduction histidine kinase internal region" evidence="2">
    <location>
        <begin position="140"/>
        <end position="217"/>
    </location>
</feature>
<name>A0A1G9TJA2_9BURK</name>
<dbReference type="Proteomes" id="UP000198552">
    <property type="component" value="Unassembled WGS sequence"/>
</dbReference>
<keyword evidence="1" id="KW-0472">Membrane</keyword>
<keyword evidence="3" id="KW-0418">Kinase</keyword>
<dbReference type="STRING" id="1527607.SAMN05428957_106168"/>
<proteinExistence type="predicted"/>
<evidence type="ECO:0000256" key="1">
    <source>
        <dbReference type="SAM" id="Phobius"/>
    </source>
</evidence>
<sequence>MATPSASLYDACHTGVVLRAVLFVQAVLAVGALYGADSTLDWLMRLALLTGGALPATLAWLLIGCAAQHALARLAAPLQQAAGVLLGALAGLGACAVLVWANPAPPPWLAAAASGALLAAVLVAALALRARARLPAATTARLTELQARIRPHFLFNTLNSAIALVREEPARAESLLEDLSDLFRQALVEQAEAVPLHEEIELARKYLAIEQVRFGARMRVQWQLDPQAGGARVPPLLLQPLVENAVKHGVEPARDGARLRIATELRGARVRLTITNTLPTASDAATPAGTRGHGIAQANVRDRLRLLHDVDGDFRAGVQDGLYRVRISLPAA</sequence>
<feature type="transmembrane region" description="Helical" evidence="1">
    <location>
        <begin position="84"/>
        <end position="102"/>
    </location>
</feature>
<dbReference type="Pfam" id="PF06580">
    <property type="entry name" value="His_kinase"/>
    <property type="match status" value="1"/>
</dbReference>
<dbReference type="Gene3D" id="3.30.565.10">
    <property type="entry name" value="Histidine kinase-like ATPase, C-terminal domain"/>
    <property type="match status" value="1"/>
</dbReference>
<dbReference type="InterPro" id="IPR050640">
    <property type="entry name" value="Bact_2-comp_sensor_kinase"/>
</dbReference>
<keyword evidence="4" id="KW-1185">Reference proteome</keyword>
<reference evidence="4" key="1">
    <citation type="submission" date="2016-10" db="EMBL/GenBank/DDBJ databases">
        <authorList>
            <person name="Varghese N."/>
            <person name="Submissions S."/>
        </authorList>
    </citation>
    <scope>NUCLEOTIDE SEQUENCE [LARGE SCALE GENOMIC DNA]</scope>
    <source>
        <strain evidence="4">EPL6</strain>
    </source>
</reference>
<evidence type="ECO:0000313" key="4">
    <source>
        <dbReference type="Proteomes" id="UP000198552"/>
    </source>
</evidence>